<protein>
    <submittedName>
        <fullName evidence="1">(rape) hypothetical protein</fullName>
    </submittedName>
    <submittedName>
        <fullName evidence="2">BnaC04g55590D protein</fullName>
    </submittedName>
</protein>
<gene>
    <name evidence="2" type="primary">BnaC04g55590D</name>
    <name evidence="1" type="ORF">DARMORV10_C04P36770.1</name>
    <name evidence="2" type="ORF">GSBRNA2T00048190001</name>
</gene>
<name>A0A078JH42_BRANA</name>
<reference evidence="1" key="3">
    <citation type="submission" date="2021-01" db="EMBL/GenBank/DDBJ databases">
        <authorList>
            <consortium name="Genoscope - CEA"/>
            <person name="William W."/>
        </authorList>
    </citation>
    <scope>NUCLEOTIDE SEQUENCE</scope>
</reference>
<reference evidence="2" key="2">
    <citation type="submission" date="2014-06" db="EMBL/GenBank/DDBJ databases">
        <authorList>
            <person name="Genoscope - CEA"/>
        </authorList>
    </citation>
    <scope>NUCLEOTIDE SEQUENCE</scope>
</reference>
<dbReference type="EMBL" id="LK034939">
    <property type="protein sequence ID" value="CDY65770.1"/>
    <property type="molecule type" value="Genomic_DNA"/>
</dbReference>
<dbReference type="PaxDb" id="3708-A0A078JH42"/>
<evidence type="ECO:0000313" key="1">
    <source>
        <dbReference type="EMBL" id="CAF1851488.1"/>
    </source>
</evidence>
<dbReference type="Proteomes" id="UP001295469">
    <property type="component" value="Chromosome C04"/>
</dbReference>
<evidence type="ECO:0000313" key="3">
    <source>
        <dbReference type="Proteomes" id="UP000028999"/>
    </source>
</evidence>
<dbReference type="AlphaFoldDB" id="A0A078JH42"/>
<dbReference type="Gramene" id="CDY65770">
    <property type="protein sequence ID" value="CDY65770"/>
    <property type="gene ID" value="GSBRNA2T00048190001"/>
</dbReference>
<accession>A0A078JH42</accession>
<dbReference type="EMBL" id="HG994368">
    <property type="protein sequence ID" value="CAF1851488.1"/>
    <property type="molecule type" value="Genomic_DNA"/>
</dbReference>
<reference evidence="2 3" key="1">
    <citation type="journal article" date="2014" name="Science">
        <title>Plant genetics. Early allopolyploid evolution in the post-Neolithic Brassica napus oilseed genome.</title>
        <authorList>
            <person name="Chalhoub B."/>
            <person name="Denoeud F."/>
            <person name="Liu S."/>
            <person name="Parkin I.A."/>
            <person name="Tang H."/>
            <person name="Wang X."/>
            <person name="Chiquet J."/>
            <person name="Belcram H."/>
            <person name="Tong C."/>
            <person name="Samans B."/>
            <person name="Correa M."/>
            <person name="Da Silva C."/>
            <person name="Just J."/>
            <person name="Falentin C."/>
            <person name="Koh C.S."/>
            <person name="Le Clainche I."/>
            <person name="Bernard M."/>
            <person name="Bento P."/>
            <person name="Noel B."/>
            <person name="Labadie K."/>
            <person name="Alberti A."/>
            <person name="Charles M."/>
            <person name="Arnaud D."/>
            <person name="Guo H."/>
            <person name="Daviaud C."/>
            <person name="Alamery S."/>
            <person name="Jabbari K."/>
            <person name="Zhao M."/>
            <person name="Edger P.P."/>
            <person name="Chelaifa H."/>
            <person name="Tack D."/>
            <person name="Lassalle G."/>
            <person name="Mestiri I."/>
            <person name="Schnel N."/>
            <person name="Le Paslier M.C."/>
            <person name="Fan G."/>
            <person name="Renault V."/>
            <person name="Bayer P.E."/>
            <person name="Golicz A.A."/>
            <person name="Manoli S."/>
            <person name="Lee T.H."/>
            <person name="Thi V.H."/>
            <person name="Chalabi S."/>
            <person name="Hu Q."/>
            <person name="Fan C."/>
            <person name="Tollenaere R."/>
            <person name="Lu Y."/>
            <person name="Battail C."/>
            <person name="Shen J."/>
            <person name="Sidebottom C.H."/>
            <person name="Wang X."/>
            <person name="Canaguier A."/>
            <person name="Chauveau A."/>
            <person name="Berard A."/>
            <person name="Deniot G."/>
            <person name="Guan M."/>
            <person name="Liu Z."/>
            <person name="Sun F."/>
            <person name="Lim Y.P."/>
            <person name="Lyons E."/>
            <person name="Town C.D."/>
            <person name="Bancroft I."/>
            <person name="Wang X."/>
            <person name="Meng J."/>
            <person name="Ma J."/>
            <person name="Pires J.C."/>
            <person name="King G.J."/>
            <person name="Brunel D."/>
            <person name="Delourme R."/>
            <person name="Renard M."/>
            <person name="Aury J.M."/>
            <person name="Adams K.L."/>
            <person name="Batley J."/>
            <person name="Snowdon R.J."/>
            <person name="Tost J."/>
            <person name="Edwards D."/>
            <person name="Zhou Y."/>
            <person name="Hua W."/>
            <person name="Sharpe A.G."/>
            <person name="Paterson A.H."/>
            <person name="Guan C."/>
            <person name="Wincker P."/>
        </authorList>
    </citation>
    <scope>NUCLEOTIDE SEQUENCE [LARGE SCALE GENOMIC DNA]</scope>
    <source>
        <strain evidence="3">cv. Darmor-bzh</strain>
    </source>
</reference>
<sequence>MRFIWLECFKPVGSCLSNRTEKPIKIFNLATVLLVQSDVKPKPKKNWFGRFGLFRFIPNAQR</sequence>
<keyword evidence="3" id="KW-1185">Reference proteome</keyword>
<dbReference type="Proteomes" id="UP000028999">
    <property type="component" value="Unassembled WGS sequence"/>
</dbReference>
<evidence type="ECO:0000313" key="2">
    <source>
        <dbReference type="EMBL" id="CDY65770.1"/>
    </source>
</evidence>
<organism evidence="2 3">
    <name type="scientific">Brassica napus</name>
    <name type="common">Rape</name>
    <dbReference type="NCBI Taxonomy" id="3708"/>
    <lineage>
        <taxon>Eukaryota</taxon>
        <taxon>Viridiplantae</taxon>
        <taxon>Streptophyta</taxon>
        <taxon>Embryophyta</taxon>
        <taxon>Tracheophyta</taxon>
        <taxon>Spermatophyta</taxon>
        <taxon>Magnoliopsida</taxon>
        <taxon>eudicotyledons</taxon>
        <taxon>Gunneridae</taxon>
        <taxon>Pentapetalae</taxon>
        <taxon>rosids</taxon>
        <taxon>malvids</taxon>
        <taxon>Brassicales</taxon>
        <taxon>Brassicaceae</taxon>
        <taxon>Brassiceae</taxon>
        <taxon>Brassica</taxon>
    </lineage>
</organism>
<proteinExistence type="predicted"/>